<name>A0A6C0ITE6_9ZZZZ</name>
<sequence length="63" mass="7134">MNENITKIVILGGCLAIGYIIGNNKIEINKCHGCEIRDYVINELKIPAYARDPIIEKKYAKIK</sequence>
<accession>A0A6C0ITE6</accession>
<proteinExistence type="predicted"/>
<dbReference type="AlphaFoldDB" id="A0A6C0ITE6"/>
<reference evidence="1" key="1">
    <citation type="journal article" date="2020" name="Nature">
        <title>Giant virus diversity and host interactions through global metagenomics.</title>
        <authorList>
            <person name="Schulz F."/>
            <person name="Roux S."/>
            <person name="Paez-Espino D."/>
            <person name="Jungbluth S."/>
            <person name="Walsh D.A."/>
            <person name="Denef V.J."/>
            <person name="McMahon K.D."/>
            <person name="Konstantinidis K.T."/>
            <person name="Eloe-Fadrosh E.A."/>
            <person name="Kyrpides N.C."/>
            <person name="Woyke T."/>
        </authorList>
    </citation>
    <scope>NUCLEOTIDE SEQUENCE</scope>
    <source>
        <strain evidence="1">GVMAG-M-3300024261-37</strain>
    </source>
</reference>
<evidence type="ECO:0000313" key="1">
    <source>
        <dbReference type="EMBL" id="QHT94823.1"/>
    </source>
</evidence>
<organism evidence="1">
    <name type="scientific">viral metagenome</name>
    <dbReference type="NCBI Taxonomy" id="1070528"/>
    <lineage>
        <taxon>unclassified sequences</taxon>
        <taxon>metagenomes</taxon>
        <taxon>organismal metagenomes</taxon>
    </lineage>
</organism>
<protein>
    <submittedName>
        <fullName evidence="1">Uncharacterized protein</fullName>
    </submittedName>
</protein>
<dbReference type="EMBL" id="MN740232">
    <property type="protein sequence ID" value="QHT94823.1"/>
    <property type="molecule type" value="Genomic_DNA"/>
</dbReference>